<evidence type="ECO:0000313" key="3">
    <source>
        <dbReference type="EMBL" id="SEU10254.1"/>
    </source>
</evidence>
<accession>A0A1I0JKT4</accession>
<gene>
    <name evidence="1" type="ORF">BDK88_3503</name>
    <name evidence="2" type="ORF">BDK88_3726</name>
    <name evidence="3" type="ORF">SAMN04488694_14516</name>
</gene>
<sequence>MNSRLASCCLLGCLPTLKDVDNLGGLNIMCEVTIVGQLLSVFDNSRSACS</sequence>
<dbReference type="AlphaFoldDB" id="A0A1I0JKT4"/>
<dbReference type="RefSeq" id="WP_165396986.1">
    <property type="nucleotide sequence ID" value="NZ_SHMP01000007.1"/>
</dbReference>
<keyword evidence="4" id="KW-1185">Reference proteome</keyword>
<evidence type="ECO:0000313" key="2">
    <source>
        <dbReference type="EMBL" id="RZV06697.1"/>
    </source>
</evidence>
<dbReference type="EMBL" id="FOIC01000045">
    <property type="protein sequence ID" value="SEU10254.1"/>
    <property type="molecule type" value="Genomic_DNA"/>
</dbReference>
<proteinExistence type="predicted"/>
<evidence type="ECO:0000313" key="5">
    <source>
        <dbReference type="Proteomes" id="UP000291097"/>
    </source>
</evidence>
<evidence type="ECO:0000313" key="4">
    <source>
        <dbReference type="Proteomes" id="UP000199320"/>
    </source>
</evidence>
<reference evidence="4" key="1">
    <citation type="submission" date="2016-10" db="EMBL/GenBank/DDBJ databases">
        <authorList>
            <person name="Varghese N."/>
            <person name="Submissions S."/>
        </authorList>
    </citation>
    <scope>NUCLEOTIDE SEQUENCE [LARGE SCALE GENOMIC DNA]</scope>
    <source>
        <strain evidence="4">CDM_6</strain>
    </source>
</reference>
<evidence type="ECO:0000313" key="1">
    <source>
        <dbReference type="EMBL" id="RZV06493.1"/>
    </source>
</evidence>
<dbReference type="Proteomes" id="UP000199320">
    <property type="component" value="Unassembled WGS sequence"/>
</dbReference>
<reference evidence="3" key="2">
    <citation type="submission" date="2016-10" db="EMBL/GenBank/DDBJ databases">
        <authorList>
            <person name="de Groot N.N."/>
        </authorList>
    </citation>
    <scope>NUCLEOTIDE SEQUENCE [LARGE SCALE GENOMIC DNA]</scope>
    <source>
        <strain evidence="3">CDM_6</strain>
    </source>
</reference>
<reference evidence="1 5" key="3">
    <citation type="submission" date="2019-02" db="EMBL/GenBank/DDBJ databases">
        <title>Genomic Encyclopedia of Archaeal and Bacterial Type Strains, Phase II (KMG-II): from individual species to whole genera.</title>
        <authorList>
            <person name="Goeker M."/>
        </authorList>
    </citation>
    <scope>NUCLEOTIDE SEQUENCE [LARGE SCALE GENOMIC DNA]</scope>
    <source>
        <strain evidence="1 5">DSM 18328</strain>
    </source>
</reference>
<dbReference type="EMBL" id="SHMP01000007">
    <property type="protein sequence ID" value="RZV06493.1"/>
    <property type="molecule type" value="Genomic_DNA"/>
</dbReference>
<dbReference type="EMBL" id="SHMP01000007">
    <property type="protein sequence ID" value="RZV06697.1"/>
    <property type="molecule type" value="Genomic_DNA"/>
</dbReference>
<protein>
    <submittedName>
        <fullName evidence="3">Uncharacterized protein</fullName>
    </submittedName>
</protein>
<organism evidence="3 4">
    <name type="scientific">Natrinema hispanicum</name>
    <dbReference type="NCBI Taxonomy" id="392421"/>
    <lineage>
        <taxon>Archaea</taxon>
        <taxon>Methanobacteriati</taxon>
        <taxon>Methanobacteriota</taxon>
        <taxon>Stenosarchaea group</taxon>
        <taxon>Halobacteria</taxon>
        <taxon>Halobacteriales</taxon>
        <taxon>Natrialbaceae</taxon>
        <taxon>Natrinema</taxon>
    </lineage>
</organism>
<name>A0A1I0JKT4_9EURY</name>
<dbReference type="Proteomes" id="UP000291097">
    <property type="component" value="Unassembled WGS sequence"/>
</dbReference>